<protein>
    <submittedName>
        <fullName evidence="2">Uncharacterized protein</fullName>
    </submittedName>
</protein>
<reference evidence="3" key="1">
    <citation type="submission" date="2016-11" db="EMBL/GenBank/DDBJ databases">
        <authorList>
            <person name="Varghese N."/>
            <person name="Submissions S."/>
        </authorList>
    </citation>
    <scope>NUCLEOTIDE SEQUENCE [LARGE SCALE GENOMIC DNA]</scope>
    <source>
        <strain evidence="3">GAS401</strain>
    </source>
</reference>
<feature type="chain" id="PRO_5013133745" evidence="1">
    <location>
        <begin position="26"/>
        <end position="126"/>
    </location>
</feature>
<accession>A0A1M7UUP3</accession>
<feature type="signal peptide" evidence="1">
    <location>
        <begin position="1"/>
        <end position="25"/>
    </location>
</feature>
<evidence type="ECO:0000313" key="2">
    <source>
        <dbReference type="EMBL" id="SHN86761.1"/>
    </source>
</evidence>
<keyword evidence="1" id="KW-0732">Signal</keyword>
<name>A0A1M7UUP3_9BRAD</name>
<keyword evidence="3" id="KW-1185">Reference proteome</keyword>
<organism evidence="2 3">
    <name type="scientific">Bradyrhizobium erythrophlei</name>
    <dbReference type="NCBI Taxonomy" id="1437360"/>
    <lineage>
        <taxon>Bacteria</taxon>
        <taxon>Pseudomonadati</taxon>
        <taxon>Pseudomonadota</taxon>
        <taxon>Alphaproteobacteria</taxon>
        <taxon>Hyphomicrobiales</taxon>
        <taxon>Nitrobacteraceae</taxon>
        <taxon>Bradyrhizobium</taxon>
    </lineage>
</organism>
<gene>
    <name evidence="2" type="ORF">SAMN05444170_6821</name>
</gene>
<dbReference type="Proteomes" id="UP000184096">
    <property type="component" value="Chromosome I"/>
</dbReference>
<dbReference type="EMBL" id="LT670849">
    <property type="protein sequence ID" value="SHN86761.1"/>
    <property type="molecule type" value="Genomic_DNA"/>
</dbReference>
<proteinExistence type="predicted"/>
<evidence type="ECO:0000313" key="3">
    <source>
        <dbReference type="Proteomes" id="UP000184096"/>
    </source>
</evidence>
<dbReference type="AlphaFoldDB" id="A0A1M7UUP3"/>
<evidence type="ECO:0000256" key="1">
    <source>
        <dbReference type="SAM" id="SignalP"/>
    </source>
</evidence>
<sequence>MRMNLKLLAAWVVATIVSSAIGASAEQPRSARIVTSSEDLQITKADHTIGLKREVNPHKTVLTLPPDAEPDQEFIIDDLVGNFRTISVTVRAPGGHMILNRRTLWVLDSNHVAFRYFGEKLWSVEP</sequence>